<proteinExistence type="predicted"/>
<comment type="caution">
    <text evidence="2">The sequence shown here is derived from an EMBL/GenBank/DDBJ whole genome shotgun (WGS) entry which is preliminary data.</text>
</comment>
<dbReference type="Proteomes" id="UP000265431">
    <property type="component" value="Unassembled WGS sequence"/>
</dbReference>
<evidence type="ECO:0000313" key="2">
    <source>
        <dbReference type="EMBL" id="RIJ26014.1"/>
    </source>
</evidence>
<evidence type="ECO:0000256" key="1">
    <source>
        <dbReference type="SAM" id="MobiDB-lite"/>
    </source>
</evidence>
<reference evidence="2 3" key="1">
    <citation type="submission" date="2018-08" db="EMBL/GenBank/DDBJ databases">
        <title>Henriciella mobilis sp. nov., isolated from seawater.</title>
        <authorList>
            <person name="Cheng H."/>
            <person name="Wu Y.-H."/>
            <person name="Xu X.-W."/>
            <person name="Guo L.-L."/>
        </authorList>
    </citation>
    <scope>NUCLEOTIDE SEQUENCE [LARGE SCALE GENOMIC DNA]</scope>
    <source>
        <strain evidence="2 3">CCUG66934</strain>
    </source>
</reference>
<feature type="compositionally biased region" description="Polar residues" evidence="1">
    <location>
        <begin position="83"/>
        <end position="95"/>
    </location>
</feature>
<name>A0A399R5S9_9PROT</name>
<keyword evidence="3" id="KW-1185">Reference proteome</keyword>
<dbReference type="AlphaFoldDB" id="A0A399R5S9"/>
<sequence length="216" mass="23763">MIAGGFIRDSFNAMIGALECAAERAGLITRHAPVTRAAARRFMTRLRQLETLLRRLLVLMATELSADFEIKAPVIPEAAKPLSGTSSTQTAPSETTRTHPERARSTHTSFPLLRILRPYTAEDAARLGALPRRAPRPVDETLLVHRYCTLLKHLQHPERLTRRMARHLARLRAAGEIRPTCLPQPGLHRLSAELGALAACLPAMIGAALSGWYDTG</sequence>
<organism evidence="2 3">
    <name type="scientific">Henriciella barbarensis</name>
    <dbReference type="NCBI Taxonomy" id="86342"/>
    <lineage>
        <taxon>Bacteria</taxon>
        <taxon>Pseudomonadati</taxon>
        <taxon>Pseudomonadota</taxon>
        <taxon>Alphaproteobacteria</taxon>
        <taxon>Hyphomonadales</taxon>
        <taxon>Hyphomonadaceae</taxon>
        <taxon>Henriciella</taxon>
    </lineage>
</organism>
<accession>A0A399R5S9</accession>
<evidence type="ECO:0000313" key="3">
    <source>
        <dbReference type="Proteomes" id="UP000265431"/>
    </source>
</evidence>
<feature type="region of interest" description="Disordered" evidence="1">
    <location>
        <begin position="80"/>
        <end position="107"/>
    </location>
</feature>
<gene>
    <name evidence="2" type="ORF">D1224_02550</name>
</gene>
<dbReference type="EMBL" id="QWGB01000004">
    <property type="protein sequence ID" value="RIJ26014.1"/>
    <property type="molecule type" value="Genomic_DNA"/>
</dbReference>
<protein>
    <submittedName>
        <fullName evidence="2">Uncharacterized protein</fullName>
    </submittedName>
</protein>